<dbReference type="GO" id="GO:0000105">
    <property type="term" value="P:L-histidine biosynthetic process"/>
    <property type="evidence" value="ECO:0007669"/>
    <property type="project" value="UniProtKB-UniRule"/>
</dbReference>
<evidence type="ECO:0000256" key="1">
    <source>
        <dbReference type="ARBA" id="ARBA00004970"/>
    </source>
</evidence>
<protein>
    <recommendedName>
        <fullName evidence="3 8">Histidinol-phosphatase</fullName>
        <shortName evidence="8">HolPase</shortName>
        <ecNumber evidence="3 8">3.1.3.15</ecNumber>
    </recommendedName>
</protein>
<dbReference type="EMBL" id="DVJP01000077">
    <property type="protein sequence ID" value="HIS77458.1"/>
    <property type="molecule type" value="Genomic_DNA"/>
</dbReference>
<evidence type="ECO:0000256" key="6">
    <source>
        <dbReference type="ARBA" id="ARBA00023102"/>
    </source>
</evidence>
<proteinExistence type="inferred from homology"/>
<keyword evidence="5 8" id="KW-0378">Hydrolase</keyword>
<dbReference type="EC" id="3.1.3.15" evidence="3 8"/>
<name>A0A9D1FPF0_9FIRM</name>
<dbReference type="SUPFAM" id="SSF89550">
    <property type="entry name" value="PHP domain-like"/>
    <property type="match status" value="1"/>
</dbReference>
<dbReference type="InterPro" id="IPR004013">
    <property type="entry name" value="PHP_dom"/>
</dbReference>
<organism evidence="10 11">
    <name type="scientific">Candidatus Merdivicinus excrementipullorum</name>
    <dbReference type="NCBI Taxonomy" id="2840867"/>
    <lineage>
        <taxon>Bacteria</taxon>
        <taxon>Bacillati</taxon>
        <taxon>Bacillota</taxon>
        <taxon>Clostridia</taxon>
        <taxon>Eubacteriales</taxon>
        <taxon>Oscillospiraceae</taxon>
        <taxon>Oscillospiraceae incertae sedis</taxon>
        <taxon>Candidatus Merdivicinus</taxon>
    </lineage>
</organism>
<evidence type="ECO:0000313" key="10">
    <source>
        <dbReference type="EMBL" id="HIS77458.1"/>
    </source>
</evidence>
<reference evidence="10" key="1">
    <citation type="submission" date="2020-10" db="EMBL/GenBank/DDBJ databases">
        <authorList>
            <person name="Gilroy R."/>
        </authorList>
    </citation>
    <scope>NUCLEOTIDE SEQUENCE</scope>
    <source>
        <strain evidence="10">CHK199-13235</strain>
    </source>
</reference>
<evidence type="ECO:0000256" key="4">
    <source>
        <dbReference type="ARBA" id="ARBA00022605"/>
    </source>
</evidence>
<dbReference type="Pfam" id="PF02811">
    <property type="entry name" value="PHP"/>
    <property type="match status" value="1"/>
</dbReference>
<dbReference type="GO" id="GO:0004401">
    <property type="term" value="F:histidinol-phosphatase activity"/>
    <property type="evidence" value="ECO:0007669"/>
    <property type="project" value="UniProtKB-UniRule"/>
</dbReference>
<evidence type="ECO:0000256" key="5">
    <source>
        <dbReference type="ARBA" id="ARBA00022801"/>
    </source>
</evidence>
<sequence length="271" mass="30157">MAKIIADYHMHTTFSPDGFDSPEAMCRAALEKGLTEIAVTDHFEFYQAGIFKDKPFTIENMLAQQRELDKCREMFSGKLTIRSGIEIGQPQCNPQAASELMASVSFDYVIGSVHKLHDLDLGLTEYPDEKIPGLVEQNLTMLYDLADKEDFDCLGHLDIIKRYAANKGKQIDLMDYKDQLEPILRRVAERGKGLEINTSGLRQAARETLPSVKVLEFYRALGGEILTIGSDAHKTGDVAAGFAGALEAAQAAGFRYLALYENRTPHFYPIG</sequence>
<dbReference type="InterPro" id="IPR016195">
    <property type="entry name" value="Pol/histidinol_Pase-like"/>
</dbReference>
<feature type="domain" description="Polymerase/histidinol phosphatase N-terminal" evidence="9">
    <location>
        <begin position="6"/>
        <end position="64"/>
    </location>
</feature>
<dbReference type="PANTHER" id="PTHR21039:SF0">
    <property type="entry name" value="HISTIDINOL-PHOSPHATASE"/>
    <property type="match status" value="1"/>
</dbReference>
<reference evidence="10" key="2">
    <citation type="journal article" date="2021" name="PeerJ">
        <title>Extensive microbial diversity within the chicken gut microbiome revealed by metagenomics and culture.</title>
        <authorList>
            <person name="Gilroy R."/>
            <person name="Ravi A."/>
            <person name="Getino M."/>
            <person name="Pursley I."/>
            <person name="Horton D.L."/>
            <person name="Alikhan N.F."/>
            <person name="Baker D."/>
            <person name="Gharbi K."/>
            <person name="Hall N."/>
            <person name="Watson M."/>
            <person name="Adriaenssens E.M."/>
            <person name="Foster-Nyarko E."/>
            <person name="Jarju S."/>
            <person name="Secka A."/>
            <person name="Antonio M."/>
            <person name="Oren A."/>
            <person name="Chaudhuri R.R."/>
            <person name="La Ragione R."/>
            <person name="Hildebrand F."/>
            <person name="Pallen M.J."/>
        </authorList>
    </citation>
    <scope>NUCLEOTIDE SEQUENCE</scope>
    <source>
        <strain evidence="10">CHK199-13235</strain>
    </source>
</reference>
<comment type="similarity">
    <text evidence="2 8">Belongs to the PHP hydrolase family. HisK subfamily.</text>
</comment>
<dbReference type="Proteomes" id="UP000824002">
    <property type="component" value="Unassembled WGS sequence"/>
</dbReference>
<evidence type="ECO:0000256" key="3">
    <source>
        <dbReference type="ARBA" id="ARBA00013085"/>
    </source>
</evidence>
<evidence type="ECO:0000313" key="11">
    <source>
        <dbReference type="Proteomes" id="UP000824002"/>
    </source>
</evidence>
<dbReference type="AlphaFoldDB" id="A0A9D1FPF0"/>
<dbReference type="Gene3D" id="3.20.20.140">
    <property type="entry name" value="Metal-dependent hydrolases"/>
    <property type="match status" value="1"/>
</dbReference>
<comment type="pathway">
    <text evidence="1 8">Amino-acid biosynthesis; L-histidine biosynthesis; L-histidine from 5-phospho-alpha-D-ribose 1-diphosphate: step 8/9.</text>
</comment>
<evidence type="ECO:0000256" key="2">
    <source>
        <dbReference type="ARBA" id="ARBA00009152"/>
    </source>
</evidence>
<dbReference type="GO" id="GO:0005737">
    <property type="term" value="C:cytoplasm"/>
    <property type="evidence" value="ECO:0007669"/>
    <property type="project" value="TreeGrafter"/>
</dbReference>
<dbReference type="SMART" id="SM00481">
    <property type="entry name" value="POLIIIAc"/>
    <property type="match status" value="1"/>
</dbReference>
<keyword evidence="6 8" id="KW-0368">Histidine biosynthesis</keyword>
<gene>
    <name evidence="10" type="ORF">IAB51_11730</name>
</gene>
<evidence type="ECO:0000256" key="8">
    <source>
        <dbReference type="RuleBase" id="RU366003"/>
    </source>
</evidence>
<comment type="catalytic activity">
    <reaction evidence="7 8">
        <text>L-histidinol phosphate + H2O = L-histidinol + phosphate</text>
        <dbReference type="Rhea" id="RHEA:14465"/>
        <dbReference type="ChEBI" id="CHEBI:15377"/>
        <dbReference type="ChEBI" id="CHEBI:43474"/>
        <dbReference type="ChEBI" id="CHEBI:57699"/>
        <dbReference type="ChEBI" id="CHEBI:57980"/>
        <dbReference type="EC" id="3.1.3.15"/>
    </reaction>
</comment>
<accession>A0A9D1FPF0</accession>
<evidence type="ECO:0000259" key="9">
    <source>
        <dbReference type="SMART" id="SM00481"/>
    </source>
</evidence>
<dbReference type="InterPro" id="IPR010140">
    <property type="entry name" value="Histidinol_P_phosphatase_HisJ"/>
</dbReference>
<comment type="caution">
    <text evidence="10">The sequence shown here is derived from an EMBL/GenBank/DDBJ whole genome shotgun (WGS) entry which is preliminary data.</text>
</comment>
<dbReference type="NCBIfam" id="TIGR01856">
    <property type="entry name" value="hisJ_fam"/>
    <property type="match status" value="1"/>
</dbReference>
<keyword evidence="4 8" id="KW-0028">Amino-acid biosynthesis</keyword>
<evidence type="ECO:0000256" key="7">
    <source>
        <dbReference type="ARBA" id="ARBA00049158"/>
    </source>
</evidence>
<dbReference type="PANTHER" id="PTHR21039">
    <property type="entry name" value="HISTIDINOL PHOSPHATASE-RELATED"/>
    <property type="match status" value="1"/>
</dbReference>
<dbReference type="InterPro" id="IPR003141">
    <property type="entry name" value="Pol/His_phosphatase_N"/>
</dbReference>